<evidence type="ECO:0000313" key="2">
    <source>
        <dbReference type="Proteomes" id="UP001367508"/>
    </source>
</evidence>
<gene>
    <name evidence="1" type="ORF">VNO77_27564</name>
</gene>
<comment type="caution">
    <text evidence="1">The sequence shown here is derived from an EMBL/GenBank/DDBJ whole genome shotgun (WGS) entry which is preliminary data.</text>
</comment>
<reference evidence="1 2" key="1">
    <citation type="submission" date="2024-01" db="EMBL/GenBank/DDBJ databases">
        <title>The genomes of 5 underutilized Papilionoideae crops provide insights into root nodulation and disease resistanc.</title>
        <authorList>
            <person name="Jiang F."/>
        </authorList>
    </citation>
    <scope>NUCLEOTIDE SEQUENCE [LARGE SCALE GENOMIC DNA]</scope>
    <source>
        <strain evidence="1">LVBAO_FW01</strain>
        <tissue evidence="1">Leaves</tissue>
    </source>
</reference>
<protein>
    <submittedName>
        <fullName evidence="1">Uncharacterized protein</fullName>
    </submittedName>
</protein>
<keyword evidence="2" id="KW-1185">Reference proteome</keyword>
<dbReference type="Proteomes" id="UP001367508">
    <property type="component" value="Unassembled WGS sequence"/>
</dbReference>
<sequence>MISVHKTLVSALNSWGEDLGLTMAMTSSAERMVSAVRRNYVLLVPMLKRSSLKDAELILQRQQFQHSNMGFIQELVADLQELQAFICILGGYRINRLDQEGGGFDTTYGK</sequence>
<proteinExistence type="predicted"/>
<dbReference type="EMBL" id="JAYMYQ010000006">
    <property type="protein sequence ID" value="KAK7324050.1"/>
    <property type="molecule type" value="Genomic_DNA"/>
</dbReference>
<organism evidence="1 2">
    <name type="scientific">Canavalia gladiata</name>
    <name type="common">Sword bean</name>
    <name type="synonym">Dolichos gladiatus</name>
    <dbReference type="NCBI Taxonomy" id="3824"/>
    <lineage>
        <taxon>Eukaryota</taxon>
        <taxon>Viridiplantae</taxon>
        <taxon>Streptophyta</taxon>
        <taxon>Embryophyta</taxon>
        <taxon>Tracheophyta</taxon>
        <taxon>Spermatophyta</taxon>
        <taxon>Magnoliopsida</taxon>
        <taxon>eudicotyledons</taxon>
        <taxon>Gunneridae</taxon>
        <taxon>Pentapetalae</taxon>
        <taxon>rosids</taxon>
        <taxon>fabids</taxon>
        <taxon>Fabales</taxon>
        <taxon>Fabaceae</taxon>
        <taxon>Papilionoideae</taxon>
        <taxon>50 kb inversion clade</taxon>
        <taxon>NPAAA clade</taxon>
        <taxon>indigoferoid/millettioid clade</taxon>
        <taxon>Phaseoleae</taxon>
        <taxon>Canavalia</taxon>
    </lineage>
</organism>
<evidence type="ECO:0000313" key="1">
    <source>
        <dbReference type="EMBL" id="KAK7324050.1"/>
    </source>
</evidence>
<name>A0AAN9Q492_CANGL</name>
<dbReference type="AlphaFoldDB" id="A0AAN9Q492"/>
<accession>A0AAN9Q492</accession>